<feature type="compositionally biased region" description="Pro residues" evidence="1">
    <location>
        <begin position="44"/>
        <end position="54"/>
    </location>
</feature>
<proteinExistence type="predicted"/>
<feature type="region of interest" description="Disordered" evidence="1">
    <location>
        <begin position="167"/>
        <end position="189"/>
    </location>
</feature>
<dbReference type="EMBL" id="JBAHYK010003480">
    <property type="protein sequence ID" value="KAL0563462.1"/>
    <property type="molecule type" value="Genomic_DNA"/>
</dbReference>
<comment type="caution">
    <text evidence="2">The sequence shown here is derived from an EMBL/GenBank/DDBJ whole genome shotgun (WGS) entry which is preliminary data.</text>
</comment>
<accession>A0ABR3EKQ4</accession>
<feature type="compositionally biased region" description="Basic and acidic residues" evidence="1">
    <location>
        <begin position="1"/>
        <end position="15"/>
    </location>
</feature>
<reference evidence="2 3" key="1">
    <citation type="submission" date="2024-02" db="EMBL/GenBank/DDBJ databases">
        <title>A draft genome for the cacao thread blight pathogen Marasmius crinis-equi.</title>
        <authorList>
            <person name="Cohen S.P."/>
            <person name="Baruah I.K."/>
            <person name="Amoako-Attah I."/>
            <person name="Bukari Y."/>
            <person name="Meinhardt L.W."/>
            <person name="Bailey B.A."/>
        </authorList>
    </citation>
    <scope>NUCLEOTIDE SEQUENCE [LARGE SCALE GENOMIC DNA]</scope>
    <source>
        <strain evidence="2 3">GH-76</strain>
    </source>
</reference>
<feature type="compositionally biased region" description="Polar residues" evidence="1">
    <location>
        <begin position="122"/>
        <end position="144"/>
    </location>
</feature>
<organism evidence="2 3">
    <name type="scientific">Marasmius crinis-equi</name>
    <dbReference type="NCBI Taxonomy" id="585013"/>
    <lineage>
        <taxon>Eukaryota</taxon>
        <taxon>Fungi</taxon>
        <taxon>Dikarya</taxon>
        <taxon>Basidiomycota</taxon>
        <taxon>Agaricomycotina</taxon>
        <taxon>Agaricomycetes</taxon>
        <taxon>Agaricomycetidae</taxon>
        <taxon>Agaricales</taxon>
        <taxon>Marasmiineae</taxon>
        <taxon>Marasmiaceae</taxon>
        <taxon>Marasmius</taxon>
    </lineage>
</organism>
<name>A0ABR3EKQ4_9AGAR</name>
<feature type="region of interest" description="Disordered" evidence="1">
    <location>
        <begin position="1"/>
        <end position="24"/>
    </location>
</feature>
<evidence type="ECO:0008006" key="4">
    <source>
        <dbReference type="Google" id="ProtNLM"/>
    </source>
</evidence>
<evidence type="ECO:0000256" key="1">
    <source>
        <dbReference type="SAM" id="MobiDB-lite"/>
    </source>
</evidence>
<feature type="region of interest" description="Disordered" evidence="1">
    <location>
        <begin position="40"/>
        <end position="152"/>
    </location>
</feature>
<protein>
    <recommendedName>
        <fullName evidence="4">C2H2-type domain-containing protein</fullName>
    </recommendedName>
</protein>
<keyword evidence="3" id="KW-1185">Reference proteome</keyword>
<evidence type="ECO:0000313" key="3">
    <source>
        <dbReference type="Proteomes" id="UP001465976"/>
    </source>
</evidence>
<dbReference type="Proteomes" id="UP001465976">
    <property type="component" value="Unassembled WGS sequence"/>
</dbReference>
<gene>
    <name evidence="2" type="ORF">V5O48_018605</name>
</gene>
<sequence length="1094" mass="123516">MVSLGKDHRVNREEGQPLACPCKSPEHARFDYLRLYQLCQLDPHPGPTESPFPDPETSHVTPPGSPMHDEDMQDGNVDSQFSVDPAEDHHTEQNELEFLSDAQAPIEENQSPRLRESGSLEPDSSLQMGFIPSQRSLQATSSGHEPSLQAGLDVDDVTGVVDEPMAYSPPASPRIGVYPHRDNDQPDSDVLAGRFEALDMEDEEDGESSSVEGDEMGSEMVVDELEYPKEVKEASRDFLRQFNIIVESVFRLTICTACKRPVSYLFMRGHQKSEHFNSRNIPAHLQIPAFDLLLPHFRILGAINPLDVPVGPIAPISGVKTVKGFRCETGSCMAKPTVKKGRSTLNDHFTSVHHDVPVGERVFTPGVDCQSLGGFYNKLRYVEVLPALPSDVAALQALDQLALDCSLFQIAEVFTYTDNARDKNAVFAQTRWDEVLNGVNMRELRNSALPASKEKEPELERLRLLLREYYEEILLIIPMISVLTRRYIVSPNPDNALKDQPFRRPQERGTVMVDSDCIAQFLSFLIRTLRTPVLNFEVVLHSDTLLLIRGLVTLLEDRNSHSEIIKIRIHSVVWSLLSQPSPEFIRNELKCPFTRFLIAVHIRDNSGNFQTAKQITPTIAKAQWCFRASGSQELVNVRDEFDGDTQRAYEEHIQTFLVDKHQVLFTTMRQHMKYFSALAYAQKGIGRLMFNIDKSVISFDGYPIRVLDLGDGVKASIRSLWDTMKLVFRGCRFDDTMALIDEAMNPDPSARKKWWRDVLQNTDVSYGLVTDPDNGLLALRPRLKNHLAQDEKLFSVVDGKLVANRAECFEWLALVNDVTRELFALVMATVGGGARGTEFEKLLYANHPRHTRNLFFVNGFLTFITEYLKTQHMTGAGKTIARIAAFAVNRILILHLSQVYYAASHVCLAVGMPKEDCERYLYEVFVINGKSMTSEKYSASLGTWTSTHLGIELKLRDFRQLMSCLLITFTGCSFFDRDDEDVVSAHESFGHSVEVGQQHYGLLVCNGGTSMATDTMAKMQRVSLRWHGQVGVLPPTFQKTIKTDANGLPTAASSKELDVLLKGTLDKYREYMDQKWLDWKQETRVFLQTQPPYH</sequence>
<evidence type="ECO:0000313" key="2">
    <source>
        <dbReference type="EMBL" id="KAL0563462.1"/>
    </source>
</evidence>